<keyword evidence="4" id="KW-0862">Zinc</keyword>
<keyword evidence="10" id="KW-1185">Reference proteome</keyword>
<dbReference type="Gene3D" id="3.90.70.130">
    <property type="match status" value="1"/>
</dbReference>
<evidence type="ECO:0000256" key="2">
    <source>
        <dbReference type="ARBA" id="ARBA00022771"/>
    </source>
</evidence>
<dbReference type="InterPro" id="IPR036875">
    <property type="entry name" value="Znf_CCHC_sf"/>
</dbReference>
<dbReference type="Pfam" id="PF00569">
    <property type="entry name" value="ZZ"/>
    <property type="match status" value="1"/>
</dbReference>
<evidence type="ECO:0000259" key="7">
    <source>
        <dbReference type="PROSITE" id="PS50135"/>
    </source>
</evidence>
<dbReference type="PANTHER" id="PTHR48153:SF4">
    <property type="entry name" value="UBIQUITIN CARBOXYL-TERMINAL HYDROLASE MUG105"/>
    <property type="match status" value="1"/>
</dbReference>
<accession>A0AAW1P4T4</accession>
<dbReference type="InterPro" id="IPR001878">
    <property type="entry name" value="Znf_CCHC"/>
</dbReference>
<feature type="domain" description="CCHC-type" evidence="8">
    <location>
        <begin position="102"/>
        <end position="117"/>
    </location>
</feature>
<dbReference type="InterPro" id="IPR012462">
    <property type="entry name" value="UFSP1/2_DUB_cat"/>
</dbReference>
<keyword evidence="1" id="KW-0479">Metal-binding</keyword>
<dbReference type="AlphaFoldDB" id="A0AAW1P4T4"/>
<dbReference type="Pfam" id="PF00098">
    <property type="entry name" value="zf-CCHC"/>
    <property type="match status" value="1"/>
</dbReference>
<evidence type="ECO:0000256" key="5">
    <source>
        <dbReference type="PROSITE-ProRule" id="PRU00228"/>
    </source>
</evidence>
<sequence length="497" mass="53662">MEVCPVCTLQLPRSEIQQHCDSHFAEEPLPAVSAPTVACEQCGAQVALTELDSHELAHSLQQDLAAAAGTAAPNPPSQPNASAPRAQENTAGQDGARQAGACFQCGQQGHFKRDCPQNPNAKPADRPQPISAEASVIASCQVADPQWQRPGDDVMPLLHACLQAQGERLPGIQYQAFLAGGLQHICTQPQDAGWGCGWRNIQMLTSHLLLRSAKEMQDALFNGSGFVPSIPHLQAWLECAWKAGFDAQGAAELQWQVQGTRRWVGTTEAAALLRYFGLRAQIVDIRGQVLEAQSADDSSLRHPGVQCDGCGQSPIQGPRFTSTGTDDYDLCRRCKDSGRYQRHGPFVRLAGPGEAVSHAALLQWVWGYFSGNRSHAATPTLTSLSAAQPSTRRSPVGLSGKPPLYFQHQGHSRTIVGIERESAPGEAEKFTLLVIDPSCHKNRLRGALQSKKGWPGLVRHTIDKLVKPEYQILFVEPGLASAAERDSLKVVAASEKL</sequence>
<proteinExistence type="predicted"/>
<feature type="region of interest" description="Disordered" evidence="6">
    <location>
        <begin position="66"/>
        <end position="93"/>
    </location>
</feature>
<evidence type="ECO:0000259" key="8">
    <source>
        <dbReference type="PROSITE" id="PS50158"/>
    </source>
</evidence>
<dbReference type="EMBL" id="JALJOQ010000046">
    <property type="protein sequence ID" value="KAK9805023.1"/>
    <property type="molecule type" value="Genomic_DNA"/>
</dbReference>
<reference evidence="9 10" key="1">
    <citation type="journal article" date="2024" name="Nat. Commun.">
        <title>Phylogenomics reveals the evolutionary origins of lichenization in chlorophyte algae.</title>
        <authorList>
            <person name="Puginier C."/>
            <person name="Libourel C."/>
            <person name="Otte J."/>
            <person name="Skaloud P."/>
            <person name="Haon M."/>
            <person name="Grisel S."/>
            <person name="Petersen M."/>
            <person name="Berrin J.G."/>
            <person name="Delaux P.M."/>
            <person name="Dal Grande F."/>
            <person name="Keller J."/>
        </authorList>
    </citation>
    <scope>NUCLEOTIDE SEQUENCE [LARGE SCALE GENOMIC DNA]</scope>
    <source>
        <strain evidence="9 10">SAG 2036</strain>
    </source>
</reference>
<dbReference type="SMART" id="SM00343">
    <property type="entry name" value="ZnF_C2HC"/>
    <property type="match status" value="1"/>
</dbReference>
<dbReference type="Pfam" id="PF07910">
    <property type="entry name" value="Peptidase_C78"/>
    <property type="match status" value="2"/>
</dbReference>
<organism evidence="9 10">
    <name type="scientific">Symbiochloris irregularis</name>
    <dbReference type="NCBI Taxonomy" id="706552"/>
    <lineage>
        <taxon>Eukaryota</taxon>
        <taxon>Viridiplantae</taxon>
        <taxon>Chlorophyta</taxon>
        <taxon>core chlorophytes</taxon>
        <taxon>Trebouxiophyceae</taxon>
        <taxon>Trebouxiales</taxon>
        <taxon>Trebouxiaceae</taxon>
        <taxon>Symbiochloris</taxon>
    </lineage>
</organism>
<dbReference type="GO" id="GO:0008270">
    <property type="term" value="F:zinc ion binding"/>
    <property type="evidence" value="ECO:0007669"/>
    <property type="project" value="UniProtKB-KW"/>
</dbReference>
<feature type="domain" description="ZZ-type" evidence="7">
    <location>
        <begin position="302"/>
        <end position="354"/>
    </location>
</feature>
<evidence type="ECO:0008006" key="11">
    <source>
        <dbReference type="Google" id="ProtNLM"/>
    </source>
</evidence>
<dbReference type="InterPro" id="IPR043145">
    <property type="entry name" value="Znf_ZZ_sf"/>
</dbReference>
<dbReference type="PROSITE" id="PS50158">
    <property type="entry name" value="ZF_CCHC"/>
    <property type="match status" value="1"/>
</dbReference>
<dbReference type="GO" id="GO:0003676">
    <property type="term" value="F:nucleic acid binding"/>
    <property type="evidence" value="ECO:0007669"/>
    <property type="project" value="InterPro"/>
</dbReference>
<dbReference type="PROSITE" id="PS50135">
    <property type="entry name" value="ZF_ZZ_2"/>
    <property type="match status" value="1"/>
</dbReference>
<dbReference type="GO" id="GO:0019783">
    <property type="term" value="F:ubiquitin-like protein peptidase activity"/>
    <property type="evidence" value="ECO:0007669"/>
    <property type="project" value="TreeGrafter"/>
</dbReference>
<evidence type="ECO:0000313" key="10">
    <source>
        <dbReference type="Proteomes" id="UP001465755"/>
    </source>
</evidence>
<dbReference type="Gene3D" id="4.10.60.10">
    <property type="entry name" value="Zinc finger, CCHC-type"/>
    <property type="match status" value="1"/>
</dbReference>
<dbReference type="PANTHER" id="PTHR48153">
    <property type="entry name" value="UFM1-SPECIFIC PROTEASE 2"/>
    <property type="match status" value="1"/>
</dbReference>
<dbReference type="Proteomes" id="UP001465755">
    <property type="component" value="Unassembled WGS sequence"/>
</dbReference>
<dbReference type="SUPFAM" id="SSF57756">
    <property type="entry name" value="Retrovirus zinc finger-like domains"/>
    <property type="match status" value="1"/>
</dbReference>
<keyword evidence="3" id="KW-0378">Hydrolase</keyword>
<dbReference type="SUPFAM" id="SSF57850">
    <property type="entry name" value="RING/U-box"/>
    <property type="match status" value="1"/>
</dbReference>
<evidence type="ECO:0000313" key="9">
    <source>
        <dbReference type="EMBL" id="KAK9805023.1"/>
    </source>
</evidence>
<dbReference type="SMART" id="SM00291">
    <property type="entry name" value="ZnF_ZZ"/>
    <property type="match status" value="1"/>
</dbReference>
<name>A0AAW1P4T4_9CHLO</name>
<evidence type="ECO:0000256" key="3">
    <source>
        <dbReference type="ARBA" id="ARBA00022801"/>
    </source>
</evidence>
<keyword evidence="2 5" id="KW-0863">Zinc-finger</keyword>
<evidence type="ECO:0000256" key="4">
    <source>
        <dbReference type="ARBA" id="ARBA00022833"/>
    </source>
</evidence>
<dbReference type="InterPro" id="IPR000433">
    <property type="entry name" value="Znf_ZZ"/>
</dbReference>
<evidence type="ECO:0000256" key="1">
    <source>
        <dbReference type="ARBA" id="ARBA00022723"/>
    </source>
</evidence>
<dbReference type="Gene3D" id="3.30.60.90">
    <property type="match status" value="1"/>
</dbReference>
<comment type="caution">
    <text evidence="9">The sequence shown here is derived from an EMBL/GenBank/DDBJ whole genome shotgun (WGS) entry which is preliminary data.</text>
</comment>
<gene>
    <name evidence="9" type="ORF">WJX73_003581</name>
</gene>
<protein>
    <recommendedName>
        <fullName evidence="11">Zinc finger with UFM1-specific peptidase domain protein</fullName>
    </recommendedName>
</protein>
<evidence type="ECO:0000256" key="6">
    <source>
        <dbReference type="SAM" id="MobiDB-lite"/>
    </source>
</evidence>